<protein>
    <recommendedName>
        <fullName evidence="4">Fucose isomerase</fullName>
    </recommendedName>
</protein>
<dbReference type="AlphaFoldDB" id="A0A6B1D8M9"/>
<evidence type="ECO:0000256" key="2">
    <source>
        <dbReference type="ARBA" id="ARBA00023277"/>
    </source>
</evidence>
<gene>
    <name evidence="3" type="ORF">F4X14_15165</name>
</gene>
<dbReference type="GO" id="GO:0005996">
    <property type="term" value="P:monosaccharide metabolic process"/>
    <property type="evidence" value="ECO:0007669"/>
    <property type="project" value="InterPro"/>
</dbReference>
<sequence>MKKTRIRTLFLGRPKGDSFPGDENEEWPIYQGSFSHENLAARYREELTAYGREVEFTGQTLVRTRGELVDTAAKVQEEDGVLVFILGLFPNVMQKEIASWGKPTVMFNPTESPLSPLAWLHNFVPVKGKSNVIPVLSSDFADVGKKIGVLKAIHKMRQSKVLYQQSHTPKQVESSRRWFEEGWGGIHLFSDLTPLSDGFIRQAKERLGLEIKDIPPQRLIAAYQNADAGAAEALAQRRITGAADVIEPTREDVVESCKLYLGIKQILAEEEAQGITEHGICMGSGPYPLPCLAFSMLNDEGLAGICQLDLSSTITQLLIGYLADRPGFIGHIHIDTGRNLIGMSHDFSATRLGGWDSEESEEYAFRNHQGLYRSTCVNVQMEVGQKVTIAQYVPFDRMYVFTGVIDSNVSPQRDCRTSVAIRVADVKRLLRNCMKAEHPLTPGGHRVLFYGDWVDEIEDLGQLLGFEVVNDMERWEGQAGE</sequence>
<keyword evidence="2" id="KW-0119">Carbohydrate metabolism</keyword>
<evidence type="ECO:0000256" key="1">
    <source>
        <dbReference type="ARBA" id="ARBA00023235"/>
    </source>
</evidence>
<proteinExistence type="predicted"/>
<dbReference type="GO" id="GO:0005737">
    <property type="term" value="C:cytoplasm"/>
    <property type="evidence" value="ECO:0007669"/>
    <property type="project" value="InterPro"/>
</dbReference>
<dbReference type="SUPFAM" id="SSF53743">
    <property type="entry name" value="FucI/AraA N-terminal and middle domains"/>
    <property type="match status" value="1"/>
</dbReference>
<dbReference type="GO" id="GO:0016861">
    <property type="term" value="F:intramolecular oxidoreductase activity, interconverting aldoses and ketoses"/>
    <property type="evidence" value="ECO:0007669"/>
    <property type="project" value="InterPro"/>
</dbReference>
<dbReference type="PANTHER" id="PTHR36120">
    <property type="entry name" value="FUCOSE ISOMERASE"/>
    <property type="match status" value="1"/>
</dbReference>
<accession>A0A6B1D8M9</accession>
<dbReference type="PANTHER" id="PTHR36120:SF1">
    <property type="entry name" value="L-FUCOSE ISOMERASE C-TERMINAL DOMAIN-CONTAINING PROTEIN"/>
    <property type="match status" value="1"/>
</dbReference>
<comment type="caution">
    <text evidence="3">The sequence shown here is derived from an EMBL/GenBank/DDBJ whole genome shotgun (WGS) entry which is preliminary data.</text>
</comment>
<evidence type="ECO:0000313" key="3">
    <source>
        <dbReference type="EMBL" id="MYC96301.1"/>
    </source>
</evidence>
<organism evidence="3">
    <name type="scientific">Caldilineaceae bacterium SB0661_bin_32</name>
    <dbReference type="NCBI Taxonomy" id="2605255"/>
    <lineage>
        <taxon>Bacteria</taxon>
        <taxon>Bacillati</taxon>
        <taxon>Chloroflexota</taxon>
        <taxon>Caldilineae</taxon>
        <taxon>Caldilineales</taxon>
        <taxon>Caldilineaceae</taxon>
    </lineage>
</organism>
<name>A0A6B1D8M9_9CHLR</name>
<evidence type="ECO:0008006" key="4">
    <source>
        <dbReference type="Google" id="ProtNLM"/>
    </source>
</evidence>
<dbReference type="InterPro" id="IPR009015">
    <property type="entry name" value="Fucose_isomerase_N/cen_sf"/>
</dbReference>
<dbReference type="EMBL" id="VXMH01000076">
    <property type="protein sequence ID" value="MYC96301.1"/>
    <property type="molecule type" value="Genomic_DNA"/>
</dbReference>
<keyword evidence="1" id="KW-0413">Isomerase</keyword>
<reference evidence="3" key="1">
    <citation type="submission" date="2019-09" db="EMBL/GenBank/DDBJ databases">
        <title>Characterisation of the sponge microbiome using genome-centric metagenomics.</title>
        <authorList>
            <person name="Engelberts J.P."/>
            <person name="Robbins S.J."/>
            <person name="De Goeij J.M."/>
            <person name="Aranda M."/>
            <person name="Bell S.C."/>
            <person name="Webster N.S."/>
        </authorList>
    </citation>
    <scope>NUCLEOTIDE SEQUENCE</scope>
    <source>
        <strain evidence="3">SB0661_bin_32</strain>
    </source>
</reference>